<feature type="domain" description="Rhodopsin" evidence="8">
    <location>
        <begin position="29"/>
        <end position="303"/>
    </location>
</feature>
<proteinExistence type="inferred from homology"/>
<dbReference type="Proteomes" id="UP001056384">
    <property type="component" value="Chromosome 7"/>
</dbReference>
<comment type="similarity">
    <text evidence="5">Belongs to the SAT4 family.</text>
</comment>
<dbReference type="Pfam" id="PF20684">
    <property type="entry name" value="Fung_rhodopsin"/>
    <property type="match status" value="1"/>
</dbReference>
<protein>
    <recommendedName>
        <fullName evidence="8">Rhodopsin domain-containing protein</fullName>
    </recommendedName>
</protein>
<dbReference type="EMBL" id="CP099424">
    <property type="protein sequence ID" value="USW55806.1"/>
    <property type="molecule type" value="Genomic_DNA"/>
</dbReference>
<evidence type="ECO:0000256" key="2">
    <source>
        <dbReference type="ARBA" id="ARBA00022692"/>
    </source>
</evidence>
<accession>A0A9Q9B219</accession>
<dbReference type="PANTHER" id="PTHR33048:SF47">
    <property type="entry name" value="INTEGRAL MEMBRANE PROTEIN-RELATED"/>
    <property type="match status" value="1"/>
</dbReference>
<feature type="transmembrane region" description="Helical" evidence="7">
    <location>
        <begin position="239"/>
        <end position="266"/>
    </location>
</feature>
<gene>
    <name evidence="9" type="ORF">Slin15195_G091250</name>
</gene>
<evidence type="ECO:0000313" key="9">
    <source>
        <dbReference type="EMBL" id="USW55806.1"/>
    </source>
</evidence>
<keyword evidence="2 7" id="KW-0812">Transmembrane</keyword>
<dbReference type="GO" id="GO:0016020">
    <property type="term" value="C:membrane"/>
    <property type="evidence" value="ECO:0007669"/>
    <property type="project" value="UniProtKB-SubCell"/>
</dbReference>
<keyword evidence="4 7" id="KW-0472">Membrane</keyword>
<evidence type="ECO:0000313" key="10">
    <source>
        <dbReference type="Proteomes" id="UP001056384"/>
    </source>
</evidence>
<feature type="transmembrane region" description="Helical" evidence="7">
    <location>
        <begin position="12"/>
        <end position="32"/>
    </location>
</feature>
<evidence type="ECO:0000256" key="5">
    <source>
        <dbReference type="ARBA" id="ARBA00038359"/>
    </source>
</evidence>
<dbReference type="PANTHER" id="PTHR33048">
    <property type="entry name" value="PTH11-LIKE INTEGRAL MEMBRANE PROTEIN (AFU_ORTHOLOGUE AFUA_5G11245)"/>
    <property type="match status" value="1"/>
</dbReference>
<comment type="subcellular location">
    <subcellularLocation>
        <location evidence="1">Membrane</location>
        <topology evidence="1">Multi-pass membrane protein</topology>
    </subcellularLocation>
</comment>
<evidence type="ECO:0000256" key="1">
    <source>
        <dbReference type="ARBA" id="ARBA00004141"/>
    </source>
</evidence>
<feature type="transmembrane region" description="Helical" evidence="7">
    <location>
        <begin position="152"/>
        <end position="185"/>
    </location>
</feature>
<organism evidence="9 10">
    <name type="scientific">Septoria linicola</name>
    <dbReference type="NCBI Taxonomy" id="215465"/>
    <lineage>
        <taxon>Eukaryota</taxon>
        <taxon>Fungi</taxon>
        <taxon>Dikarya</taxon>
        <taxon>Ascomycota</taxon>
        <taxon>Pezizomycotina</taxon>
        <taxon>Dothideomycetes</taxon>
        <taxon>Dothideomycetidae</taxon>
        <taxon>Mycosphaerellales</taxon>
        <taxon>Mycosphaerellaceae</taxon>
        <taxon>Septoria</taxon>
    </lineage>
</organism>
<reference evidence="9" key="1">
    <citation type="submission" date="2022-06" db="EMBL/GenBank/DDBJ databases">
        <title>Complete genome sequences of two strains of the flax pathogen Septoria linicola.</title>
        <authorList>
            <person name="Lapalu N."/>
            <person name="Simon A."/>
            <person name="Demenou B."/>
            <person name="Paumier D."/>
            <person name="Guillot M.-P."/>
            <person name="Gout L."/>
            <person name="Valade R."/>
        </authorList>
    </citation>
    <scope>NUCLEOTIDE SEQUENCE</scope>
    <source>
        <strain evidence="9">SE15195</strain>
    </source>
</reference>
<feature type="transmembrane region" description="Helical" evidence="7">
    <location>
        <begin position="205"/>
        <end position="227"/>
    </location>
</feature>
<feature type="region of interest" description="Disordered" evidence="6">
    <location>
        <begin position="356"/>
        <end position="419"/>
    </location>
</feature>
<evidence type="ECO:0000256" key="6">
    <source>
        <dbReference type="SAM" id="MobiDB-lite"/>
    </source>
</evidence>
<dbReference type="InterPro" id="IPR052337">
    <property type="entry name" value="SAT4-like"/>
</dbReference>
<evidence type="ECO:0000256" key="7">
    <source>
        <dbReference type="SAM" id="Phobius"/>
    </source>
</evidence>
<name>A0A9Q9B219_9PEZI</name>
<evidence type="ECO:0000259" key="8">
    <source>
        <dbReference type="Pfam" id="PF20684"/>
    </source>
</evidence>
<evidence type="ECO:0000256" key="3">
    <source>
        <dbReference type="ARBA" id="ARBA00022989"/>
    </source>
</evidence>
<sequence length="419" mass="46593">MKSNGHAPSSVVIGVISTFSILSYICVALRLWTRFRIHRQPGVDDALIVVSTIFVSPPSGKQGAISMLNECPEHRHVSVDVLARQVMTRRVDRPLPYGLSQHIQDISPDHLQKMMFWFWLSIWNYYGAQGFAKLSILFQYLRIFGHVRSFRLTCYGVIALSGFYTAWGIITSMLICVPIPGFWHLAWQTNGKAKCMPMWRVKVPIWFFNAALNMTTDILIAGIPIPVIKTLNLPRKQRYMLMGVFCLGGLVCIISIVRLSGLYAIAVSHDPSYDNCLAALWSATEASLTAIASCLPVLKGFMNKHFPRLFKGTSSGTADRYASNLSGATHSRLKDTDTIGSSGRRVWAKKSTTIQIEEAESDSPKSEAWGWSEEGQGPQAGAIQMHTIVERTSSKKKPMRKKSDESGEALVPVAPSERP</sequence>
<dbReference type="AlphaFoldDB" id="A0A9Q9B219"/>
<dbReference type="InterPro" id="IPR049326">
    <property type="entry name" value="Rhodopsin_dom_fungi"/>
</dbReference>
<evidence type="ECO:0000256" key="4">
    <source>
        <dbReference type="ARBA" id="ARBA00023136"/>
    </source>
</evidence>
<keyword evidence="10" id="KW-1185">Reference proteome</keyword>
<keyword evidence="3 7" id="KW-1133">Transmembrane helix</keyword>